<keyword evidence="2" id="KW-1185">Reference proteome</keyword>
<protein>
    <submittedName>
        <fullName evidence="1">Uncharacterized protein</fullName>
    </submittedName>
</protein>
<sequence length="64" mass="7010">MQGRSSGIRGVEECIACRERRRGRGGGPCVGVAVEGGDVGVVCSMFGWSLCVFERGYDHYDEFY</sequence>
<dbReference type="Proteomes" id="UP001180020">
    <property type="component" value="Unassembled WGS sequence"/>
</dbReference>
<dbReference type="AlphaFoldDB" id="A0AAV9CPQ2"/>
<reference evidence="1" key="1">
    <citation type="journal article" date="2023" name="Nat. Commun.">
        <title>Diploid and tetraploid genomes of Acorus and the evolution of monocots.</title>
        <authorList>
            <person name="Ma L."/>
            <person name="Liu K.W."/>
            <person name="Li Z."/>
            <person name="Hsiao Y.Y."/>
            <person name="Qi Y."/>
            <person name="Fu T."/>
            <person name="Tang G.D."/>
            <person name="Zhang D."/>
            <person name="Sun W.H."/>
            <person name="Liu D.K."/>
            <person name="Li Y."/>
            <person name="Chen G.Z."/>
            <person name="Liu X.D."/>
            <person name="Liao X.Y."/>
            <person name="Jiang Y.T."/>
            <person name="Yu X."/>
            <person name="Hao Y."/>
            <person name="Huang J."/>
            <person name="Zhao X.W."/>
            <person name="Ke S."/>
            <person name="Chen Y.Y."/>
            <person name="Wu W.L."/>
            <person name="Hsu J.L."/>
            <person name="Lin Y.F."/>
            <person name="Huang M.D."/>
            <person name="Li C.Y."/>
            <person name="Huang L."/>
            <person name="Wang Z.W."/>
            <person name="Zhao X."/>
            <person name="Zhong W.Y."/>
            <person name="Peng D.H."/>
            <person name="Ahmad S."/>
            <person name="Lan S."/>
            <person name="Zhang J.S."/>
            <person name="Tsai W.C."/>
            <person name="Van de Peer Y."/>
            <person name="Liu Z.J."/>
        </authorList>
    </citation>
    <scope>NUCLEOTIDE SEQUENCE</scope>
    <source>
        <strain evidence="1">CP</strain>
    </source>
</reference>
<proteinExistence type="predicted"/>
<name>A0AAV9CPQ2_ACOCL</name>
<organism evidence="1 2">
    <name type="scientific">Acorus calamus</name>
    <name type="common">Sweet flag</name>
    <dbReference type="NCBI Taxonomy" id="4465"/>
    <lineage>
        <taxon>Eukaryota</taxon>
        <taxon>Viridiplantae</taxon>
        <taxon>Streptophyta</taxon>
        <taxon>Embryophyta</taxon>
        <taxon>Tracheophyta</taxon>
        <taxon>Spermatophyta</taxon>
        <taxon>Magnoliopsida</taxon>
        <taxon>Liliopsida</taxon>
        <taxon>Acoraceae</taxon>
        <taxon>Acorus</taxon>
    </lineage>
</organism>
<reference evidence="1" key="2">
    <citation type="submission" date="2023-06" db="EMBL/GenBank/DDBJ databases">
        <authorList>
            <person name="Ma L."/>
            <person name="Liu K.-W."/>
            <person name="Li Z."/>
            <person name="Hsiao Y.-Y."/>
            <person name="Qi Y."/>
            <person name="Fu T."/>
            <person name="Tang G."/>
            <person name="Zhang D."/>
            <person name="Sun W.-H."/>
            <person name="Liu D.-K."/>
            <person name="Li Y."/>
            <person name="Chen G.-Z."/>
            <person name="Liu X.-D."/>
            <person name="Liao X.-Y."/>
            <person name="Jiang Y.-T."/>
            <person name="Yu X."/>
            <person name="Hao Y."/>
            <person name="Huang J."/>
            <person name="Zhao X.-W."/>
            <person name="Ke S."/>
            <person name="Chen Y.-Y."/>
            <person name="Wu W.-L."/>
            <person name="Hsu J.-L."/>
            <person name="Lin Y.-F."/>
            <person name="Huang M.-D."/>
            <person name="Li C.-Y."/>
            <person name="Huang L."/>
            <person name="Wang Z.-W."/>
            <person name="Zhao X."/>
            <person name="Zhong W.-Y."/>
            <person name="Peng D.-H."/>
            <person name="Ahmad S."/>
            <person name="Lan S."/>
            <person name="Zhang J.-S."/>
            <person name="Tsai W.-C."/>
            <person name="Van De Peer Y."/>
            <person name="Liu Z.-J."/>
        </authorList>
    </citation>
    <scope>NUCLEOTIDE SEQUENCE</scope>
    <source>
        <strain evidence="1">CP</strain>
        <tissue evidence="1">Leaves</tissue>
    </source>
</reference>
<evidence type="ECO:0000313" key="1">
    <source>
        <dbReference type="EMBL" id="KAK1291103.1"/>
    </source>
</evidence>
<gene>
    <name evidence="1" type="ORF">QJS10_CPB18g00312</name>
</gene>
<accession>A0AAV9CPQ2</accession>
<comment type="caution">
    <text evidence="1">The sequence shown here is derived from an EMBL/GenBank/DDBJ whole genome shotgun (WGS) entry which is preliminary data.</text>
</comment>
<evidence type="ECO:0000313" key="2">
    <source>
        <dbReference type="Proteomes" id="UP001180020"/>
    </source>
</evidence>
<dbReference type="EMBL" id="JAUJYO010000018">
    <property type="protein sequence ID" value="KAK1291103.1"/>
    <property type="molecule type" value="Genomic_DNA"/>
</dbReference>